<evidence type="ECO:0000256" key="2">
    <source>
        <dbReference type="ARBA" id="ARBA00023186"/>
    </source>
</evidence>
<comment type="subunit">
    <text evidence="3">UreD, UreF and UreG form a complex that acts as a GTP-hydrolysis-dependent molecular chaperone, activating the urease apoprotein by helping to assemble the nickel containing metallocenter of UreC. The UreE protein probably delivers the nickel.</text>
</comment>
<accession>A0A4Q9H3V5</accession>
<keyword evidence="2 3" id="KW-0143">Chaperone</keyword>
<comment type="similarity">
    <text evidence="1 3">Belongs to the UreD family.</text>
</comment>
<dbReference type="GO" id="GO:0016151">
    <property type="term" value="F:nickel cation binding"/>
    <property type="evidence" value="ECO:0007669"/>
    <property type="project" value="UniProtKB-UniRule"/>
</dbReference>
<dbReference type="Proteomes" id="UP000292120">
    <property type="component" value="Unassembled WGS sequence"/>
</dbReference>
<dbReference type="Pfam" id="PF01774">
    <property type="entry name" value="UreD"/>
    <property type="match status" value="1"/>
</dbReference>
<dbReference type="PANTHER" id="PTHR33643:SF1">
    <property type="entry name" value="UREASE ACCESSORY PROTEIN D"/>
    <property type="match status" value="1"/>
</dbReference>
<comment type="subcellular location">
    <subcellularLocation>
        <location evidence="3">Cytoplasm</location>
    </subcellularLocation>
</comment>
<dbReference type="AlphaFoldDB" id="A0A4Q9H3V5"/>
<name>A0A4Q9H3V5_9BURK</name>
<gene>
    <name evidence="3" type="primary">ureD</name>
    <name evidence="4" type="ORF">EYS42_05135</name>
</gene>
<dbReference type="InterPro" id="IPR002669">
    <property type="entry name" value="UreD"/>
</dbReference>
<dbReference type="OrthoDB" id="9798842at2"/>
<proteinExistence type="inferred from homology"/>
<comment type="function">
    <text evidence="3">Required for maturation of urease via the functional incorporation of the urease nickel metallocenter.</text>
</comment>
<keyword evidence="3" id="KW-0996">Nickel insertion</keyword>
<keyword evidence="3" id="KW-0963">Cytoplasm</keyword>
<sequence length="283" mass="30980">MSWLGHLTLDYRRDGERTTAHDRHDGPLRVLQRLYPEGPEVCHHVLVHPPGGIVGGDVLNVQATLAEGTHAVITTPGATRFYKSSGATAEQSLVARVADGARLEWLPLETIAYRGCKAVNRMRFELAPGAEMMGWDLLALGLPAANEAFDSPDHADAFFTQEIELPGVWLERGTVKASDHRLLDSPLGWAGRRVSGTFWFATGSAMPNARRQQLLDLARTHIDALPADAPCVAGATSTHERAVVVRALAARVEPMMGLLAAIWADWRQHGWQVTPCPPRVWKT</sequence>
<dbReference type="HAMAP" id="MF_01384">
    <property type="entry name" value="UreD"/>
    <property type="match status" value="1"/>
</dbReference>
<dbReference type="EMBL" id="SIXI01000002">
    <property type="protein sequence ID" value="TBO32575.1"/>
    <property type="molecule type" value="Genomic_DNA"/>
</dbReference>
<evidence type="ECO:0000256" key="3">
    <source>
        <dbReference type="HAMAP-Rule" id="MF_01384"/>
    </source>
</evidence>
<evidence type="ECO:0000313" key="5">
    <source>
        <dbReference type="Proteomes" id="UP000292120"/>
    </source>
</evidence>
<reference evidence="4 5" key="1">
    <citation type="submission" date="2019-02" db="EMBL/GenBank/DDBJ databases">
        <title>Aquabacterium sp. strain KMB7.</title>
        <authorList>
            <person name="Chen W.-M."/>
        </authorList>
    </citation>
    <scope>NUCLEOTIDE SEQUENCE [LARGE SCALE GENOMIC DNA]</scope>
    <source>
        <strain evidence="4 5">KMB7</strain>
    </source>
</reference>
<keyword evidence="5" id="KW-1185">Reference proteome</keyword>
<dbReference type="GO" id="GO:0005737">
    <property type="term" value="C:cytoplasm"/>
    <property type="evidence" value="ECO:0007669"/>
    <property type="project" value="UniProtKB-SubCell"/>
</dbReference>
<evidence type="ECO:0000313" key="4">
    <source>
        <dbReference type="EMBL" id="TBO32575.1"/>
    </source>
</evidence>
<dbReference type="RefSeq" id="WP_130966787.1">
    <property type="nucleotide sequence ID" value="NZ_SIXI01000002.1"/>
</dbReference>
<evidence type="ECO:0000256" key="1">
    <source>
        <dbReference type="ARBA" id="ARBA00007177"/>
    </source>
</evidence>
<protein>
    <recommendedName>
        <fullName evidence="3">Urease accessory protein UreD</fullName>
    </recommendedName>
</protein>
<organism evidence="4 5">
    <name type="scientific">Aquabacterium lacunae</name>
    <dbReference type="NCBI Taxonomy" id="2528630"/>
    <lineage>
        <taxon>Bacteria</taxon>
        <taxon>Pseudomonadati</taxon>
        <taxon>Pseudomonadota</taxon>
        <taxon>Betaproteobacteria</taxon>
        <taxon>Burkholderiales</taxon>
        <taxon>Aquabacterium</taxon>
    </lineage>
</organism>
<comment type="caution">
    <text evidence="4">The sequence shown here is derived from an EMBL/GenBank/DDBJ whole genome shotgun (WGS) entry which is preliminary data.</text>
</comment>
<dbReference type="PANTHER" id="PTHR33643">
    <property type="entry name" value="UREASE ACCESSORY PROTEIN D"/>
    <property type="match status" value="1"/>
</dbReference>